<reference evidence="1" key="1">
    <citation type="submission" date="2020-03" db="EMBL/GenBank/DDBJ databases">
        <title>Molecular networking-based the target discovery of potent antiproliferative macrolactams: 5/6/7/16 polycyclic ansamycins and glycosylated trienomycin from Streptomyces cacaoi subsp. asoensis.</title>
        <authorList>
            <person name="Liu L.-L."/>
        </authorList>
    </citation>
    <scope>NUCLEOTIDE SEQUENCE [LARGE SCALE GENOMIC DNA]</scope>
    <source>
        <strain evidence="1">H2S5</strain>
    </source>
</reference>
<sequence length="106" mass="11871">MPHWAIVVAHGDAESSRYYIHSEPEGTESEALAALLNTVDAFKKASRPKSIKRQRRQVFRVSERSYFVRVMHRGYSSQAHFTLAELVADTHDDDLPDTVGGSTEGP</sequence>
<proteinExistence type="predicted"/>
<name>A0A6M4WXM2_9ACTN</name>
<dbReference type="Proteomes" id="UP000502665">
    <property type="component" value="Chromosome"/>
</dbReference>
<evidence type="ECO:0000313" key="1">
    <source>
        <dbReference type="EMBL" id="QJT02686.1"/>
    </source>
</evidence>
<gene>
    <name evidence="1" type="ORF">G9272_22270</name>
</gene>
<dbReference type="RefSeq" id="WP_171398188.1">
    <property type="nucleotide sequence ID" value="NZ_CP049838.1"/>
</dbReference>
<evidence type="ECO:0000313" key="2">
    <source>
        <dbReference type="Proteomes" id="UP000502665"/>
    </source>
</evidence>
<dbReference type="EMBL" id="CP049838">
    <property type="protein sequence ID" value="QJT02686.1"/>
    <property type="molecule type" value="Genomic_DNA"/>
</dbReference>
<protein>
    <submittedName>
        <fullName evidence="1">Uncharacterized protein</fullName>
    </submittedName>
</protein>
<keyword evidence="2" id="KW-1185">Reference proteome</keyword>
<dbReference type="AlphaFoldDB" id="A0A6M4WXM2"/>
<organism evidence="1 2">
    <name type="scientific">Streptomyces asoensis</name>
    <dbReference type="NCBI Taxonomy" id="249586"/>
    <lineage>
        <taxon>Bacteria</taxon>
        <taxon>Bacillati</taxon>
        <taxon>Actinomycetota</taxon>
        <taxon>Actinomycetes</taxon>
        <taxon>Kitasatosporales</taxon>
        <taxon>Streptomycetaceae</taxon>
        <taxon>Streptomyces</taxon>
    </lineage>
</organism>
<accession>A0A6M4WXM2</accession>